<feature type="region of interest" description="Disordered" evidence="1">
    <location>
        <begin position="220"/>
        <end position="280"/>
    </location>
</feature>
<evidence type="ECO:0000259" key="2">
    <source>
        <dbReference type="Pfam" id="PF12776"/>
    </source>
</evidence>
<dbReference type="OrthoDB" id="3366674at2759"/>
<evidence type="ECO:0000256" key="1">
    <source>
        <dbReference type="SAM" id="MobiDB-lite"/>
    </source>
</evidence>
<feature type="compositionally biased region" description="Polar residues" evidence="1">
    <location>
        <begin position="220"/>
        <end position="233"/>
    </location>
</feature>
<feature type="domain" description="Myb/SANT-like" evidence="2">
    <location>
        <begin position="53"/>
        <end position="148"/>
    </location>
</feature>
<dbReference type="Proteomes" id="UP000703269">
    <property type="component" value="Unassembled WGS sequence"/>
</dbReference>
<protein>
    <submittedName>
        <fullName evidence="3">Myb/SANT-like DNA-binding domain-containing protein</fullName>
    </submittedName>
</protein>
<feature type="compositionally biased region" description="Polar residues" evidence="1">
    <location>
        <begin position="245"/>
        <end position="262"/>
    </location>
</feature>
<proteinExistence type="predicted"/>
<sequence>MSSLQNTFAHLPLQQACGEPEAAAAAASAPAPTPAPVVVPAPAPTPARSRAIWSVEDDDILMDVLFEAQARGARFTFEWDAIWEEAAARVNSRSSRRLGAKKTGKKCHLRLLNLKLTLSDVEHLRENLGVEWDGDRKMLVATPERWDELVERNQRFKKFRDNPWPQYTKIKLLLSKTRVKPEYATNSPLSAAKIEAEVDPPMFGPIPQLLPQETWQRGTLQHPTTPLSLSTGFSPPLAQAAEPSEATTLRSLSTEATQTPQRHMSPPRPVDDTSVSSDVSALPVPSTATEAHNSLIQDSAATALSCGGRNSISDAMGSEEHRTEAIRLMEADDAYSVDEQVSIVELFEERPATVRSFLAIKNKHVRTLYVRRALAQHNRSPSGRAGSCIIA</sequence>
<dbReference type="EMBL" id="BPQB01000078">
    <property type="protein sequence ID" value="GJE97867.1"/>
    <property type="molecule type" value="Genomic_DNA"/>
</dbReference>
<dbReference type="AlphaFoldDB" id="A0A9P3GLY0"/>
<dbReference type="PANTHER" id="PTHR46929">
    <property type="entry name" value="EXPRESSED PROTEIN"/>
    <property type="match status" value="1"/>
</dbReference>
<name>A0A9P3GLY0_9APHY</name>
<reference evidence="3 4" key="1">
    <citation type="submission" date="2021-08" db="EMBL/GenBank/DDBJ databases">
        <title>Draft Genome Sequence of Phanerochaete sordida strain YK-624.</title>
        <authorList>
            <person name="Mori T."/>
            <person name="Dohra H."/>
            <person name="Suzuki T."/>
            <person name="Kawagishi H."/>
            <person name="Hirai H."/>
        </authorList>
    </citation>
    <scope>NUCLEOTIDE SEQUENCE [LARGE SCALE GENOMIC DNA]</scope>
    <source>
        <strain evidence="3 4">YK-624</strain>
    </source>
</reference>
<comment type="caution">
    <text evidence="3">The sequence shown here is derived from an EMBL/GenBank/DDBJ whole genome shotgun (WGS) entry which is preliminary data.</text>
</comment>
<organism evidence="3 4">
    <name type="scientific">Phanerochaete sordida</name>
    <dbReference type="NCBI Taxonomy" id="48140"/>
    <lineage>
        <taxon>Eukaryota</taxon>
        <taxon>Fungi</taxon>
        <taxon>Dikarya</taxon>
        <taxon>Basidiomycota</taxon>
        <taxon>Agaricomycotina</taxon>
        <taxon>Agaricomycetes</taxon>
        <taxon>Polyporales</taxon>
        <taxon>Phanerochaetaceae</taxon>
        <taxon>Phanerochaete</taxon>
    </lineage>
</organism>
<evidence type="ECO:0000313" key="4">
    <source>
        <dbReference type="Proteomes" id="UP000703269"/>
    </source>
</evidence>
<gene>
    <name evidence="3" type="ORF">PsYK624_140890</name>
</gene>
<accession>A0A9P3GLY0</accession>
<dbReference type="GO" id="GO:0003677">
    <property type="term" value="F:DNA binding"/>
    <property type="evidence" value="ECO:0007669"/>
    <property type="project" value="UniProtKB-KW"/>
</dbReference>
<keyword evidence="3" id="KW-0238">DNA-binding</keyword>
<dbReference type="PANTHER" id="PTHR46929:SF3">
    <property type="entry name" value="MYB_SANT-LIKE DOMAIN-CONTAINING PROTEIN"/>
    <property type="match status" value="1"/>
</dbReference>
<keyword evidence="4" id="KW-1185">Reference proteome</keyword>
<evidence type="ECO:0000313" key="3">
    <source>
        <dbReference type="EMBL" id="GJE97867.1"/>
    </source>
</evidence>
<dbReference type="InterPro" id="IPR024752">
    <property type="entry name" value="Myb/SANT-like_dom"/>
</dbReference>
<dbReference type="Pfam" id="PF12776">
    <property type="entry name" value="Myb_DNA-bind_3"/>
    <property type="match status" value="1"/>
</dbReference>